<dbReference type="EMBL" id="JBFNQD010000008">
    <property type="protein sequence ID" value="MEW9308326.1"/>
    <property type="molecule type" value="Genomic_DNA"/>
</dbReference>
<accession>A0ABV3PRP0</accession>
<feature type="signal peptide" evidence="1">
    <location>
        <begin position="1"/>
        <end position="21"/>
    </location>
</feature>
<name>A0ABV3PRP0_9HYPH</name>
<evidence type="ECO:0000256" key="1">
    <source>
        <dbReference type="SAM" id="SignalP"/>
    </source>
</evidence>
<comment type="caution">
    <text evidence="2">The sequence shown here is derived from an EMBL/GenBank/DDBJ whole genome shotgun (WGS) entry which is preliminary data.</text>
</comment>
<sequence>MLKYLAGAAALALFAASPAAAQSCAQNLKTSGVPLLTGLTYSTWAVFPKVAPAKALDNVGRALSAEGIDVVSVDKRAGVLIADQDSANNGRLQTIRVTARKAGGGTRIDLQFHVQAGQIATQDALRSHICRVVNAAGR</sequence>
<dbReference type="RefSeq" id="WP_367625440.1">
    <property type="nucleotide sequence ID" value="NZ_JBFNQD010000008.1"/>
</dbReference>
<reference evidence="2 3" key="1">
    <citation type="submission" date="2024-07" db="EMBL/GenBank/DDBJ databases">
        <title>Description of Labrys sedimenti sp. nov., isolated from a diclofenac-degrading enrichment culture.</title>
        <authorList>
            <person name="Tancsics A."/>
            <person name="Csepanyi A."/>
        </authorList>
    </citation>
    <scope>NUCLEOTIDE SEQUENCE [LARGE SCALE GENOMIC DNA]</scope>
    <source>
        <strain evidence="2 3">LMG 23578</strain>
    </source>
</reference>
<gene>
    <name evidence="2" type="ORF">ABXS05_22415</name>
</gene>
<evidence type="ECO:0000313" key="3">
    <source>
        <dbReference type="Proteomes" id="UP001555786"/>
    </source>
</evidence>
<organism evidence="2 3">
    <name type="scientific">Labrys neptuniae</name>
    <dbReference type="NCBI Taxonomy" id="376174"/>
    <lineage>
        <taxon>Bacteria</taxon>
        <taxon>Pseudomonadati</taxon>
        <taxon>Pseudomonadota</taxon>
        <taxon>Alphaproteobacteria</taxon>
        <taxon>Hyphomicrobiales</taxon>
        <taxon>Xanthobacteraceae</taxon>
        <taxon>Labrys</taxon>
    </lineage>
</organism>
<keyword evidence="3" id="KW-1185">Reference proteome</keyword>
<keyword evidence="1" id="KW-0732">Signal</keyword>
<evidence type="ECO:0008006" key="4">
    <source>
        <dbReference type="Google" id="ProtNLM"/>
    </source>
</evidence>
<dbReference type="PROSITE" id="PS51257">
    <property type="entry name" value="PROKAR_LIPOPROTEIN"/>
    <property type="match status" value="1"/>
</dbReference>
<proteinExistence type="predicted"/>
<evidence type="ECO:0000313" key="2">
    <source>
        <dbReference type="EMBL" id="MEW9308326.1"/>
    </source>
</evidence>
<protein>
    <recommendedName>
        <fullName evidence="4">DUF3568 family protein</fullName>
    </recommendedName>
</protein>
<dbReference type="Proteomes" id="UP001555786">
    <property type="component" value="Unassembled WGS sequence"/>
</dbReference>
<feature type="chain" id="PRO_5047379724" description="DUF3568 family protein" evidence="1">
    <location>
        <begin position="22"/>
        <end position="138"/>
    </location>
</feature>